<comment type="caution">
    <text evidence="1">The sequence shown here is derived from an EMBL/GenBank/DDBJ whole genome shotgun (WGS) entry which is preliminary data.</text>
</comment>
<evidence type="ECO:0000313" key="2">
    <source>
        <dbReference type="Proteomes" id="UP000276133"/>
    </source>
</evidence>
<sequence>MDFISARMCEKLRFLEFVYYVFYEDTKVVQIIEYMKFVFIDKIDCVKQLANVWQDIDDVGRTIDQIHALRLACFFSNFILEVIHEFCVTKWSSVWLVRSLSWGVFWAEELAEEEEDEQLDLWVTGWLLVIML</sequence>
<evidence type="ECO:0000313" key="1">
    <source>
        <dbReference type="EMBL" id="RNA39894.1"/>
    </source>
</evidence>
<name>A0A3M7SVP5_BRAPC</name>
<keyword evidence="2" id="KW-1185">Reference proteome</keyword>
<proteinExistence type="predicted"/>
<reference evidence="1 2" key="1">
    <citation type="journal article" date="2018" name="Sci. Rep.">
        <title>Genomic signatures of local adaptation to the degree of environmental predictability in rotifers.</title>
        <authorList>
            <person name="Franch-Gras L."/>
            <person name="Hahn C."/>
            <person name="Garcia-Roger E.M."/>
            <person name="Carmona M.J."/>
            <person name="Serra M."/>
            <person name="Gomez A."/>
        </authorList>
    </citation>
    <scope>NUCLEOTIDE SEQUENCE [LARGE SCALE GENOMIC DNA]</scope>
    <source>
        <strain evidence="1">HYR1</strain>
    </source>
</reference>
<organism evidence="1 2">
    <name type="scientific">Brachionus plicatilis</name>
    <name type="common">Marine rotifer</name>
    <name type="synonym">Brachionus muelleri</name>
    <dbReference type="NCBI Taxonomy" id="10195"/>
    <lineage>
        <taxon>Eukaryota</taxon>
        <taxon>Metazoa</taxon>
        <taxon>Spiralia</taxon>
        <taxon>Gnathifera</taxon>
        <taxon>Rotifera</taxon>
        <taxon>Eurotatoria</taxon>
        <taxon>Monogononta</taxon>
        <taxon>Pseudotrocha</taxon>
        <taxon>Ploima</taxon>
        <taxon>Brachionidae</taxon>
        <taxon>Brachionus</taxon>
    </lineage>
</organism>
<gene>
    <name evidence="1" type="ORF">BpHYR1_012500</name>
</gene>
<dbReference type="AlphaFoldDB" id="A0A3M7SVP5"/>
<accession>A0A3M7SVP5</accession>
<protein>
    <submittedName>
        <fullName evidence="1">Uncharacterized protein</fullName>
    </submittedName>
</protein>
<dbReference type="EMBL" id="REGN01000698">
    <property type="protein sequence ID" value="RNA39894.1"/>
    <property type="molecule type" value="Genomic_DNA"/>
</dbReference>
<dbReference type="Proteomes" id="UP000276133">
    <property type="component" value="Unassembled WGS sequence"/>
</dbReference>